<dbReference type="AlphaFoldDB" id="V5SDW5"/>
<keyword evidence="1" id="KW-0732">Signal</keyword>
<evidence type="ECO:0000313" key="3">
    <source>
        <dbReference type="Proteomes" id="UP000018542"/>
    </source>
</evidence>
<keyword evidence="3" id="KW-1185">Reference proteome</keyword>
<sequence length="271" mass="29183">MSMLVGTTRAGLAAAAAIVLTVGAMPGTALADGWHGGSFKDAPVESRKLELSATLTGTNDYVWRGFSQNMENPAVQGSVDLAYGIFYAGIWGSNVDFGPGSDANAEINYYTGVKPVWGPVTFDFGAIYYHYPSANDAGAELDFVELKASYSLESPWIKGLTSGTTLYWTPDYSGELGSVFTLESAASYALPKVGMFQPAISGVWGTSYGDRKDGFVFGTNNKDRYSYWSAGLELAVENFTFDFRYWDSDVRGGADGLADERFVFTTTVSLP</sequence>
<dbReference type="RefSeq" id="WP_023786738.1">
    <property type="nucleotide sequence ID" value="NC_022997.1"/>
</dbReference>
<dbReference type="NCBIfam" id="TIGR02001">
    <property type="entry name" value="gcw_chp"/>
    <property type="match status" value="1"/>
</dbReference>
<evidence type="ECO:0000256" key="1">
    <source>
        <dbReference type="SAM" id="SignalP"/>
    </source>
</evidence>
<feature type="chain" id="PRO_5004740732" evidence="1">
    <location>
        <begin position="32"/>
        <end position="271"/>
    </location>
</feature>
<accession>V5SDW5</accession>
<protein>
    <submittedName>
        <fullName evidence="2">Uncharacterized protein</fullName>
    </submittedName>
</protein>
<dbReference type="Pfam" id="PF09694">
    <property type="entry name" value="Gcw_chp"/>
    <property type="match status" value="1"/>
</dbReference>
<dbReference type="PATRIC" id="fig|1029756.8.peg.1409"/>
<reference evidence="2 3" key="1">
    <citation type="journal article" date="2014" name="Genome Announc.">
        <title>Complete Genome Sequence of Hyphomicrobium nitrativorans Strain NL23, a Denitrifying Bacterium Isolated from Biofilm of a Methanol-Fed Denitrification System Treating Seawater at the Montreal Biodome.</title>
        <authorList>
            <person name="Martineau C."/>
            <person name="Villeneuve C."/>
            <person name="Mauffrey F."/>
            <person name="Villemur R."/>
        </authorList>
    </citation>
    <scope>NUCLEOTIDE SEQUENCE [LARGE SCALE GENOMIC DNA]</scope>
    <source>
        <strain evidence="2">NL23</strain>
    </source>
</reference>
<dbReference type="InterPro" id="IPR010239">
    <property type="entry name" value="CHP02001"/>
</dbReference>
<proteinExistence type="predicted"/>
<feature type="signal peptide" evidence="1">
    <location>
        <begin position="1"/>
        <end position="31"/>
    </location>
</feature>
<dbReference type="EMBL" id="CP006912">
    <property type="protein sequence ID" value="AHB48149.1"/>
    <property type="molecule type" value="Genomic_DNA"/>
</dbReference>
<dbReference type="STRING" id="1029756.W911_06725"/>
<dbReference type="KEGG" id="hni:W911_06725"/>
<gene>
    <name evidence="2" type="ORF">W911_06725</name>
</gene>
<name>V5SDW5_9HYPH</name>
<evidence type="ECO:0000313" key="2">
    <source>
        <dbReference type="EMBL" id="AHB48149.1"/>
    </source>
</evidence>
<organism evidence="2 3">
    <name type="scientific">Hyphomicrobium nitrativorans NL23</name>
    <dbReference type="NCBI Taxonomy" id="1029756"/>
    <lineage>
        <taxon>Bacteria</taxon>
        <taxon>Pseudomonadati</taxon>
        <taxon>Pseudomonadota</taxon>
        <taxon>Alphaproteobacteria</taxon>
        <taxon>Hyphomicrobiales</taxon>
        <taxon>Hyphomicrobiaceae</taxon>
        <taxon>Hyphomicrobium</taxon>
    </lineage>
</organism>
<dbReference type="Proteomes" id="UP000018542">
    <property type="component" value="Chromosome"/>
</dbReference>
<dbReference type="HOGENOM" id="CLU_074587_3_0_5"/>